<proteinExistence type="predicted"/>
<feature type="region of interest" description="Disordered" evidence="1">
    <location>
        <begin position="73"/>
        <end position="151"/>
    </location>
</feature>
<dbReference type="EMBL" id="JAOAOG010000295">
    <property type="protein sequence ID" value="KAJ6232109.1"/>
    <property type="molecule type" value="Genomic_DNA"/>
</dbReference>
<feature type="compositionally biased region" description="Low complexity" evidence="1">
    <location>
        <begin position="138"/>
        <end position="151"/>
    </location>
</feature>
<organism evidence="2 3">
    <name type="scientific">Anaeramoeba flamelloides</name>
    <dbReference type="NCBI Taxonomy" id="1746091"/>
    <lineage>
        <taxon>Eukaryota</taxon>
        <taxon>Metamonada</taxon>
        <taxon>Anaeramoebidae</taxon>
        <taxon>Anaeramoeba</taxon>
    </lineage>
</organism>
<dbReference type="Proteomes" id="UP001150062">
    <property type="component" value="Unassembled WGS sequence"/>
</dbReference>
<evidence type="ECO:0000313" key="3">
    <source>
        <dbReference type="Proteomes" id="UP001150062"/>
    </source>
</evidence>
<name>A0ABQ8XLB3_9EUKA</name>
<reference evidence="2" key="1">
    <citation type="submission" date="2022-08" db="EMBL/GenBank/DDBJ databases">
        <title>Novel sulfate-reducing endosymbionts in the free-living metamonad Anaeramoeba.</title>
        <authorList>
            <person name="Jerlstrom-Hultqvist J."/>
            <person name="Cepicka I."/>
            <person name="Gallot-Lavallee L."/>
            <person name="Salas-Leiva D."/>
            <person name="Curtis B.A."/>
            <person name="Zahonova K."/>
            <person name="Pipaliya S."/>
            <person name="Dacks J."/>
            <person name="Roger A.J."/>
        </authorList>
    </citation>
    <scope>NUCLEOTIDE SEQUENCE</scope>
    <source>
        <strain evidence="2">Schooner1</strain>
    </source>
</reference>
<comment type="caution">
    <text evidence="2">The sequence shown here is derived from an EMBL/GenBank/DDBJ whole genome shotgun (WGS) entry which is preliminary data.</text>
</comment>
<evidence type="ECO:0000313" key="2">
    <source>
        <dbReference type="EMBL" id="KAJ6232109.1"/>
    </source>
</evidence>
<evidence type="ECO:0000256" key="1">
    <source>
        <dbReference type="SAM" id="MobiDB-lite"/>
    </source>
</evidence>
<keyword evidence="3" id="KW-1185">Reference proteome</keyword>
<gene>
    <name evidence="2" type="ORF">M0813_05264</name>
</gene>
<feature type="compositionally biased region" description="Basic and acidic residues" evidence="1">
    <location>
        <begin position="102"/>
        <end position="125"/>
    </location>
</feature>
<protein>
    <submittedName>
        <fullName evidence="2">Hsp20-like chaperones superfamily protein</fullName>
    </submittedName>
</protein>
<accession>A0ABQ8XLB3</accession>
<feature type="compositionally biased region" description="Polar residues" evidence="1">
    <location>
        <begin position="73"/>
        <end position="93"/>
    </location>
</feature>
<sequence>MDFLTEYESQLGTNLEMINFEENSNDPFFIETSFNNFSDFENSLQTNPVLEFTNFQSNSDSAFELFQELPNSTTANSELEQEPKSLSNSNTIIKNENENENENEKEKYDPKTQKQEKQQRKEKQQKQRNNLKKVEQITNQDTQPTQKTTTKNNKFTIQKKIKKPINHRKRRYRQRNRNQLSVPKDNTYLVETGREVFKLLIGQLWVIVGGAPQKAISPYSKKFAEQIGQVFGANTSEIAKFQDQLKYLLSNSRRTFTEFVLEIMVGVLSLSYLPNAPEISLRFDSVLKQLSKLNQNTGLKDNRGVIDELKTNELKLELEKIYEKIFTFQTLMYWFDKRFIDKLSFFFNQEDQQHFYKSHLLKLGKSKFMLSCLLLTNDLADPNGPARQYSECVNLDFDNNPLNLYCNNRGNKLRIVKKLIVSHNLNCGNYWNSISNDYISRTTFTEQNICKQLPFLKIFQNPHLSQCCKPNLSLNPKKKRTLANKEKKTKLNMKLDWF</sequence>